<accession>A0A1I4QVV5</accession>
<gene>
    <name evidence="2" type="ORF">NMYAN_20139</name>
    <name evidence="3" type="ORF">SAMN05421880_11672</name>
</gene>
<dbReference type="AlphaFoldDB" id="A0A1I4QVV5"/>
<keyword evidence="1" id="KW-0732">Signal</keyword>
<dbReference type="Proteomes" id="UP000199561">
    <property type="component" value="Unassembled WGS sequence"/>
</dbReference>
<evidence type="ECO:0000313" key="3">
    <source>
        <dbReference type="EMBL" id="SFM44214.1"/>
    </source>
</evidence>
<dbReference type="EMBL" id="FOUF01000016">
    <property type="protein sequence ID" value="SFM44214.1"/>
    <property type="molecule type" value="Genomic_DNA"/>
</dbReference>
<evidence type="ECO:0000256" key="1">
    <source>
        <dbReference type="SAM" id="SignalP"/>
    </source>
</evidence>
<sequence length="124" mass="12344">MKIKYALWMLALMSLQANADNSTLDAAIGGALGGAAGAAIGNEIGGRQGAIVGGALGAAAGTAATTDHGHRHAAPYGGGRYYTAPPAVPYYGAPAMDPRFGYGYPSGGHPGYHCPPGQAKKGRC</sequence>
<feature type="signal peptide" evidence="1">
    <location>
        <begin position="1"/>
        <end position="19"/>
    </location>
</feature>
<protein>
    <submittedName>
        <fullName evidence="2">Surface antigen</fullName>
    </submittedName>
</protein>
<dbReference type="Proteomes" id="UP000601736">
    <property type="component" value="Unassembled WGS sequence"/>
</dbReference>
<feature type="chain" id="PRO_5036021443" evidence="1">
    <location>
        <begin position="20"/>
        <end position="124"/>
    </location>
</feature>
<keyword evidence="4" id="KW-1185">Reference proteome</keyword>
<evidence type="ECO:0000313" key="4">
    <source>
        <dbReference type="Proteomes" id="UP000199561"/>
    </source>
</evidence>
<organism evidence="3 4">
    <name type="scientific">Nitrosomonas nitrosa</name>
    <dbReference type="NCBI Taxonomy" id="52442"/>
    <lineage>
        <taxon>Bacteria</taxon>
        <taxon>Pseudomonadati</taxon>
        <taxon>Pseudomonadota</taxon>
        <taxon>Betaproteobacteria</taxon>
        <taxon>Nitrosomonadales</taxon>
        <taxon>Nitrosomonadaceae</taxon>
        <taxon>Nitrosomonas</taxon>
    </lineage>
</organism>
<reference evidence="2" key="2">
    <citation type="submission" date="2021-02" db="EMBL/GenBank/DDBJ databases">
        <authorList>
            <person name="Han P."/>
        </authorList>
    </citation>
    <scope>NUCLEOTIDE SEQUENCE</scope>
    <source>
        <strain evidence="2">Nitrosomonas nitrosa 18-3D</strain>
    </source>
</reference>
<evidence type="ECO:0000313" key="2">
    <source>
        <dbReference type="EMBL" id="CAE6501952.1"/>
    </source>
</evidence>
<dbReference type="RefSeq" id="WP_090669350.1">
    <property type="nucleotide sequence ID" value="NZ_CAJNAP010000012.1"/>
</dbReference>
<proteinExistence type="predicted"/>
<dbReference type="EMBL" id="CAJNAP010000012">
    <property type="protein sequence ID" value="CAE6501952.1"/>
    <property type="molecule type" value="Genomic_DNA"/>
</dbReference>
<name>A0A1I4QVV5_9PROT</name>
<reference evidence="3 4" key="1">
    <citation type="submission" date="2016-10" db="EMBL/GenBank/DDBJ databases">
        <authorList>
            <person name="de Groot N.N."/>
        </authorList>
    </citation>
    <scope>NUCLEOTIDE SEQUENCE [LARGE SCALE GENOMIC DNA]</scope>
    <source>
        <strain evidence="3 4">Nm146</strain>
    </source>
</reference>